<evidence type="ECO:0000313" key="2">
    <source>
        <dbReference type="EMBL" id="MDX5037766.1"/>
    </source>
</evidence>
<organism evidence="2 3">
    <name type="scientific">Streptococcus suis</name>
    <dbReference type="NCBI Taxonomy" id="1307"/>
    <lineage>
        <taxon>Bacteria</taxon>
        <taxon>Bacillati</taxon>
        <taxon>Bacillota</taxon>
        <taxon>Bacilli</taxon>
        <taxon>Lactobacillales</taxon>
        <taxon>Streptococcaceae</taxon>
        <taxon>Streptococcus</taxon>
    </lineage>
</organism>
<proteinExistence type="predicted"/>
<dbReference type="AlphaFoldDB" id="A0AAW9DFE3"/>
<keyword evidence="1" id="KW-0175">Coiled coil</keyword>
<dbReference type="Proteomes" id="UP001270004">
    <property type="component" value="Unassembled WGS sequence"/>
</dbReference>
<evidence type="ECO:0000313" key="3">
    <source>
        <dbReference type="Proteomes" id="UP001270004"/>
    </source>
</evidence>
<name>A0AAW9DFE3_STRSU</name>
<dbReference type="EMBL" id="JAWWZK010000009">
    <property type="protein sequence ID" value="MDX5037766.1"/>
    <property type="molecule type" value="Genomic_DNA"/>
</dbReference>
<protein>
    <submittedName>
        <fullName evidence="2">Uncharacterized protein</fullName>
    </submittedName>
</protein>
<dbReference type="RefSeq" id="WP_319444214.1">
    <property type="nucleotide sequence ID" value="NZ_JAWWZK010000009.1"/>
</dbReference>
<evidence type="ECO:0000256" key="1">
    <source>
        <dbReference type="SAM" id="Coils"/>
    </source>
</evidence>
<feature type="coiled-coil region" evidence="1">
    <location>
        <begin position="7"/>
        <end position="48"/>
    </location>
</feature>
<accession>A0AAW9DFE3</accession>
<gene>
    <name evidence="2" type="ORF">SHY70_05660</name>
</gene>
<reference evidence="2" key="1">
    <citation type="submission" date="2023-11" db="EMBL/GenBank/DDBJ databases">
        <title>Antimicrobial resistance in invasive Streptococcus suis isolated in Spain and the associated genetic mechanisms.</title>
        <authorList>
            <person name="Uruen C."/>
            <person name="Arenas J.A."/>
        </authorList>
    </citation>
    <scope>NUCLEOTIDE SEQUENCE</scope>
    <source>
        <strain evidence="2">Ss_70</strain>
    </source>
</reference>
<comment type="caution">
    <text evidence="2">The sequence shown here is derived from an EMBL/GenBank/DDBJ whole genome shotgun (WGS) entry which is preliminary data.</text>
</comment>
<sequence length="83" mass="9682">MAKKPTWQDAEKKKEKIEAELDKLLIQDEQLQDKIKAKRQALREAEAEYFIELRNNSQKSDADLERFLLSNHHNPSVPHQGGN</sequence>